<sequence length="323" mass="34776">MNQIAVDFGGTNVKIGYVREGRIVAFGSIPAHSALGLLPRMKEVERVIRELGRNGSIPLEACGGIGIALPGVVDTKARKLLAIHEKYADAYGFPFEEWAAEAFSLPLVMENDARAALIGETSWGSARGERDAVLVIFGTGIGTAAMIDGKVLRGKHGQAGILGGHFSVASRGPVCNCGNTGCVEELASHRTLLVRAREEEGFSSSPLAALPDWGYAELIRSWREGDPFAKKFVERLTEYWSAGIVNLIHAYDPETVIVSGGLMKSADVLLPLLRDAVMDKVWKAWGSVRFTVAADPESSVLLGLARLSEDAVTNRGMKEDERI</sequence>
<name>A0ABV5VYI9_9BACL</name>
<evidence type="ECO:0000313" key="3">
    <source>
        <dbReference type="Proteomes" id="UP001589619"/>
    </source>
</evidence>
<reference evidence="2 3" key="1">
    <citation type="submission" date="2024-09" db="EMBL/GenBank/DDBJ databases">
        <authorList>
            <person name="Sun Q."/>
            <person name="Mori K."/>
        </authorList>
    </citation>
    <scope>NUCLEOTIDE SEQUENCE [LARGE SCALE GENOMIC DNA]</scope>
    <source>
        <strain evidence="2 3">JCM 12520</strain>
    </source>
</reference>
<comment type="similarity">
    <text evidence="1">Belongs to the ROK (NagC/XylR) family.</text>
</comment>
<dbReference type="Pfam" id="PF00480">
    <property type="entry name" value="ROK"/>
    <property type="match status" value="1"/>
</dbReference>
<dbReference type="InterPro" id="IPR043129">
    <property type="entry name" value="ATPase_NBD"/>
</dbReference>
<evidence type="ECO:0000313" key="2">
    <source>
        <dbReference type="EMBL" id="MFB9753143.1"/>
    </source>
</evidence>
<evidence type="ECO:0000256" key="1">
    <source>
        <dbReference type="ARBA" id="ARBA00006479"/>
    </source>
</evidence>
<keyword evidence="3" id="KW-1185">Reference proteome</keyword>
<dbReference type="Proteomes" id="UP001589619">
    <property type="component" value="Unassembled WGS sequence"/>
</dbReference>
<dbReference type="PANTHER" id="PTHR18964:SF149">
    <property type="entry name" value="BIFUNCTIONAL UDP-N-ACETYLGLUCOSAMINE 2-EPIMERASE_N-ACETYLMANNOSAMINE KINASE"/>
    <property type="match status" value="1"/>
</dbReference>
<dbReference type="EMBL" id="JBHMAG010000012">
    <property type="protein sequence ID" value="MFB9753143.1"/>
    <property type="molecule type" value="Genomic_DNA"/>
</dbReference>
<accession>A0ABV5VYI9</accession>
<gene>
    <name evidence="2" type="ORF">ACFFNY_16375</name>
</gene>
<proteinExistence type="inferred from homology"/>
<dbReference type="RefSeq" id="WP_344902237.1">
    <property type="nucleotide sequence ID" value="NZ_BAAAYO010000001.1"/>
</dbReference>
<dbReference type="InterPro" id="IPR000600">
    <property type="entry name" value="ROK"/>
</dbReference>
<comment type="caution">
    <text evidence="2">The sequence shown here is derived from an EMBL/GenBank/DDBJ whole genome shotgun (WGS) entry which is preliminary data.</text>
</comment>
<dbReference type="PANTHER" id="PTHR18964">
    <property type="entry name" value="ROK (REPRESSOR, ORF, KINASE) FAMILY"/>
    <property type="match status" value="1"/>
</dbReference>
<organism evidence="2 3">
    <name type="scientific">Paenibacillus hodogayensis</name>
    <dbReference type="NCBI Taxonomy" id="279208"/>
    <lineage>
        <taxon>Bacteria</taxon>
        <taxon>Bacillati</taxon>
        <taxon>Bacillota</taxon>
        <taxon>Bacilli</taxon>
        <taxon>Bacillales</taxon>
        <taxon>Paenibacillaceae</taxon>
        <taxon>Paenibacillus</taxon>
    </lineage>
</organism>
<dbReference type="Gene3D" id="3.30.420.40">
    <property type="match status" value="2"/>
</dbReference>
<dbReference type="SUPFAM" id="SSF53067">
    <property type="entry name" value="Actin-like ATPase domain"/>
    <property type="match status" value="1"/>
</dbReference>
<protein>
    <submittedName>
        <fullName evidence="2">ROK family protein</fullName>
    </submittedName>
</protein>